<dbReference type="Proteomes" id="UP001232063">
    <property type="component" value="Unassembled WGS sequence"/>
</dbReference>
<protein>
    <submittedName>
        <fullName evidence="1">Gliding motility-associated C-terminal domain-containing protein</fullName>
    </submittedName>
</protein>
<comment type="caution">
    <text evidence="1">The sequence shown here is derived from an EMBL/GenBank/DDBJ whole genome shotgun (WGS) entry which is preliminary data.</text>
</comment>
<dbReference type="Pfam" id="PF13585">
    <property type="entry name" value="CHU_C"/>
    <property type="match status" value="1"/>
</dbReference>
<keyword evidence="2" id="KW-1185">Reference proteome</keyword>
<dbReference type="RefSeq" id="WP_314512006.1">
    <property type="nucleotide sequence ID" value="NZ_JASJOU010000005.1"/>
</dbReference>
<evidence type="ECO:0000313" key="2">
    <source>
        <dbReference type="Proteomes" id="UP001232063"/>
    </source>
</evidence>
<feature type="non-terminal residue" evidence="1">
    <location>
        <position position="1"/>
    </location>
</feature>
<proteinExistence type="predicted"/>
<organism evidence="1 2">
    <name type="scientific">Xanthocytophaga agilis</name>
    <dbReference type="NCBI Taxonomy" id="3048010"/>
    <lineage>
        <taxon>Bacteria</taxon>
        <taxon>Pseudomonadati</taxon>
        <taxon>Bacteroidota</taxon>
        <taxon>Cytophagia</taxon>
        <taxon>Cytophagales</taxon>
        <taxon>Rhodocytophagaceae</taxon>
        <taxon>Xanthocytophaga</taxon>
    </lineage>
</organism>
<evidence type="ECO:0000313" key="1">
    <source>
        <dbReference type="EMBL" id="MDJ1502130.1"/>
    </source>
</evidence>
<accession>A0AAE3R2U2</accession>
<dbReference type="AlphaFoldDB" id="A0AAE3R2U2"/>
<name>A0AAE3R2U2_9BACT</name>
<reference evidence="1" key="1">
    <citation type="submission" date="2023-05" db="EMBL/GenBank/DDBJ databases">
        <authorList>
            <person name="Zhang X."/>
        </authorList>
    </citation>
    <scope>NUCLEOTIDE SEQUENCE</scope>
    <source>
        <strain evidence="1">BD1B2-1</strain>
    </source>
</reference>
<dbReference type="EMBL" id="JASJOU010000005">
    <property type="protein sequence ID" value="MDJ1502130.1"/>
    <property type="molecule type" value="Genomic_DNA"/>
</dbReference>
<sequence length="142" mass="16418">VQVYDHMNLSSFAGCYYVTVVDRSGNESAPSNIVCQDNCPYYVLPNVITPTLTDLKNDLFKPYPCPRFVESVKFSVYNRWGRKVYETNESIYINWSGRIGSGENNLSEIVSSGVYYYLAEVKFIRLKRQDEIVKIKGWLQVF</sequence>
<gene>
    <name evidence="1" type="ORF">QNI22_15800</name>
</gene>